<sequence>PQRIQPCRHPPLLHLNIPNPKSFRRNTMPSYSADIKVQAIILLRGGLTRAAVKRHLRSIEFIPSLYFAIIRENAEGEYSCLEHASVPGVIES</sequence>
<name>A0A9P6TB88_9BASI</name>
<feature type="non-terminal residue" evidence="1">
    <location>
        <position position="1"/>
    </location>
</feature>
<dbReference type="OrthoDB" id="10261637at2759"/>
<proteinExistence type="predicted"/>
<dbReference type="EMBL" id="MU167267">
    <property type="protein sequence ID" value="KAG0146017.1"/>
    <property type="molecule type" value="Genomic_DNA"/>
</dbReference>
<keyword evidence="2" id="KW-1185">Reference proteome</keyword>
<evidence type="ECO:0000313" key="1">
    <source>
        <dbReference type="EMBL" id="KAG0146017.1"/>
    </source>
</evidence>
<gene>
    <name evidence="1" type="ORF">CROQUDRAFT_657972</name>
</gene>
<dbReference type="Proteomes" id="UP000886653">
    <property type="component" value="Unassembled WGS sequence"/>
</dbReference>
<protein>
    <submittedName>
        <fullName evidence="1">Uncharacterized protein</fullName>
    </submittedName>
</protein>
<dbReference type="AlphaFoldDB" id="A0A9P6TB88"/>
<reference evidence="1" key="1">
    <citation type="submission" date="2013-11" db="EMBL/GenBank/DDBJ databases">
        <title>Genome sequence of the fusiform rust pathogen reveals effectors for host alternation and coevolution with pine.</title>
        <authorList>
            <consortium name="DOE Joint Genome Institute"/>
            <person name="Smith K."/>
            <person name="Pendleton A."/>
            <person name="Kubisiak T."/>
            <person name="Anderson C."/>
            <person name="Salamov A."/>
            <person name="Aerts A."/>
            <person name="Riley R."/>
            <person name="Clum A."/>
            <person name="Lindquist E."/>
            <person name="Ence D."/>
            <person name="Campbell M."/>
            <person name="Kronenberg Z."/>
            <person name="Feau N."/>
            <person name="Dhillon B."/>
            <person name="Hamelin R."/>
            <person name="Burleigh J."/>
            <person name="Smith J."/>
            <person name="Yandell M."/>
            <person name="Nelson C."/>
            <person name="Grigoriev I."/>
            <person name="Davis J."/>
        </authorList>
    </citation>
    <scope>NUCLEOTIDE SEQUENCE</scope>
    <source>
        <strain evidence="1">G11</strain>
    </source>
</reference>
<organism evidence="1 2">
    <name type="scientific">Cronartium quercuum f. sp. fusiforme G11</name>
    <dbReference type="NCBI Taxonomy" id="708437"/>
    <lineage>
        <taxon>Eukaryota</taxon>
        <taxon>Fungi</taxon>
        <taxon>Dikarya</taxon>
        <taxon>Basidiomycota</taxon>
        <taxon>Pucciniomycotina</taxon>
        <taxon>Pucciniomycetes</taxon>
        <taxon>Pucciniales</taxon>
        <taxon>Coleosporiaceae</taxon>
        <taxon>Cronartium</taxon>
    </lineage>
</organism>
<dbReference type="SUPFAM" id="SSF53659">
    <property type="entry name" value="Isocitrate/Isopropylmalate dehydrogenase-like"/>
    <property type="match status" value="1"/>
</dbReference>
<evidence type="ECO:0000313" key="2">
    <source>
        <dbReference type="Proteomes" id="UP000886653"/>
    </source>
</evidence>
<comment type="caution">
    <text evidence="1">The sequence shown here is derived from an EMBL/GenBank/DDBJ whole genome shotgun (WGS) entry which is preliminary data.</text>
</comment>
<accession>A0A9P6TB88</accession>